<accession>A0A1M6HR84</accession>
<dbReference type="EMBL" id="FQZD01000014">
    <property type="protein sequence ID" value="SHJ24701.1"/>
    <property type="molecule type" value="Genomic_DNA"/>
</dbReference>
<organism evidence="3 4">
    <name type="scientific">Propionispora hippei DSM 15287</name>
    <dbReference type="NCBI Taxonomy" id="1123003"/>
    <lineage>
        <taxon>Bacteria</taxon>
        <taxon>Bacillati</taxon>
        <taxon>Bacillota</taxon>
        <taxon>Negativicutes</taxon>
        <taxon>Selenomonadales</taxon>
        <taxon>Sporomusaceae</taxon>
        <taxon>Propionispora</taxon>
    </lineage>
</organism>
<evidence type="ECO:0000256" key="1">
    <source>
        <dbReference type="SAM" id="MobiDB-lite"/>
    </source>
</evidence>
<feature type="transmembrane region" description="Helical" evidence="2">
    <location>
        <begin position="35"/>
        <end position="56"/>
    </location>
</feature>
<name>A0A1M6HR84_9FIRM</name>
<feature type="transmembrane region" description="Helical" evidence="2">
    <location>
        <begin position="6"/>
        <end position="28"/>
    </location>
</feature>
<protein>
    <submittedName>
        <fullName evidence="3">Uncharacterized protein</fullName>
    </submittedName>
</protein>
<evidence type="ECO:0000256" key="2">
    <source>
        <dbReference type="SAM" id="Phobius"/>
    </source>
</evidence>
<keyword evidence="2" id="KW-0472">Membrane</keyword>
<keyword evidence="2" id="KW-0812">Transmembrane</keyword>
<dbReference type="RefSeq" id="WP_149734823.1">
    <property type="nucleotide sequence ID" value="NZ_FQZD01000014.1"/>
</dbReference>
<feature type="region of interest" description="Disordered" evidence="1">
    <location>
        <begin position="59"/>
        <end position="96"/>
    </location>
</feature>
<gene>
    <name evidence="3" type="ORF">SAMN02745170_02073</name>
</gene>
<sequence>MNAFLGFAMLASIIAGAASVAGIIFALVKHRPKNKWAVCMICSVIVFAASLCTYEVSTPKENRPAPSAATVQQEAPDNGEGSSTQEEPSPAKQQPICPVAGIGDTADLFSDKYGEGKDNGIGHRYQNDKILVMEVNGLARNVTVNEKSGKKMELDSISGFLPSDMKIVKEYRDESETYPKFIYIGESAALQKVFPDDKGKFVVIQKVFANEGKTVFIIGTGENP</sequence>
<dbReference type="OrthoDB" id="2850525at2"/>
<feature type="compositionally biased region" description="Polar residues" evidence="1">
    <location>
        <begin position="69"/>
        <end position="87"/>
    </location>
</feature>
<keyword evidence="4" id="KW-1185">Reference proteome</keyword>
<evidence type="ECO:0000313" key="4">
    <source>
        <dbReference type="Proteomes" id="UP000322917"/>
    </source>
</evidence>
<evidence type="ECO:0000313" key="3">
    <source>
        <dbReference type="EMBL" id="SHJ24701.1"/>
    </source>
</evidence>
<keyword evidence="2" id="KW-1133">Transmembrane helix</keyword>
<dbReference type="AlphaFoldDB" id="A0A1M6HR84"/>
<dbReference type="Proteomes" id="UP000322917">
    <property type="component" value="Unassembled WGS sequence"/>
</dbReference>
<reference evidence="3 4" key="1">
    <citation type="submission" date="2016-11" db="EMBL/GenBank/DDBJ databases">
        <authorList>
            <person name="Varghese N."/>
            <person name="Submissions S."/>
        </authorList>
    </citation>
    <scope>NUCLEOTIDE SEQUENCE [LARGE SCALE GENOMIC DNA]</scope>
    <source>
        <strain evidence="3 4">DSM 15287</strain>
    </source>
</reference>
<proteinExistence type="predicted"/>